<evidence type="ECO:0000256" key="4">
    <source>
        <dbReference type="ARBA" id="ARBA00022989"/>
    </source>
</evidence>
<dbReference type="PANTHER" id="PTHR38459:SF1">
    <property type="entry name" value="PROPHAGE BACTOPRENOL-LINKED GLUCOSE TRANSLOCASE HOMOLOG"/>
    <property type="match status" value="1"/>
</dbReference>
<evidence type="ECO:0000259" key="7">
    <source>
        <dbReference type="Pfam" id="PF04138"/>
    </source>
</evidence>
<gene>
    <name evidence="8" type="ORF">ACFO6S_12250</name>
</gene>
<comment type="similarity">
    <text evidence="2">Belongs to the GtrA family.</text>
</comment>
<proteinExistence type="inferred from homology"/>
<evidence type="ECO:0000256" key="3">
    <source>
        <dbReference type="ARBA" id="ARBA00022692"/>
    </source>
</evidence>
<organism evidence="8 9">
    <name type="scientific">Rhodococcus kronopolitis</name>
    <dbReference type="NCBI Taxonomy" id="1460226"/>
    <lineage>
        <taxon>Bacteria</taxon>
        <taxon>Bacillati</taxon>
        <taxon>Actinomycetota</taxon>
        <taxon>Actinomycetes</taxon>
        <taxon>Mycobacteriales</taxon>
        <taxon>Nocardiaceae</taxon>
        <taxon>Rhodococcus</taxon>
    </lineage>
</organism>
<reference evidence="9" key="1">
    <citation type="journal article" date="2019" name="Int. J. Syst. Evol. Microbiol.">
        <title>The Global Catalogue of Microorganisms (GCM) 10K type strain sequencing project: providing services to taxonomists for standard genome sequencing and annotation.</title>
        <authorList>
            <consortium name="The Broad Institute Genomics Platform"/>
            <consortium name="The Broad Institute Genome Sequencing Center for Infectious Disease"/>
            <person name="Wu L."/>
            <person name="Ma J."/>
        </authorList>
    </citation>
    <scope>NUCLEOTIDE SEQUENCE [LARGE SCALE GENOMIC DNA]</scope>
    <source>
        <strain evidence="9">CCUG 54520</strain>
    </source>
</reference>
<keyword evidence="5 6" id="KW-0472">Membrane</keyword>
<evidence type="ECO:0000256" key="2">
    <source>
        <dbReference type="ARBA" id="ARBA00009399"/>
    </source>
</evidence>
<dbReference type="InterPro" id="IPR007267">
    <property type="entry name" value="GtrA_DPMS_TM"/>
</dbReference>
<accession>A0ABV9FRE8</accession>
<keyword evidence="9" id="KW-1185">Reference proteome</keyword>
<protein>
    <submittedName>
        <fullName evidence="8">GtrA family protein</fullName>
    </submittedName>
</protein>
<dbReference type="Pfam" id="PF04138">
    <property type="entry name" value="GtrA_DPMS_TM"/>
    <property type="match status" value="1"/>
</dbReference>
<sequence>MFLTRFVTARMPNRLLAVFVRKAELFKFLTVGSIAFVVTVVLFFGLKWTVLDGKPVTANVVAVLLATVVSYVLNREWAFTARGGRERRHEAALFFVVAGVGLAINQLPLVVSRYVFALQAPHVSLIVENLADFVSATIVGTLLATVFRWWAMRRFVFPNPVMPHPELDETMLEDTGHTDVAAASSPQAT</sequence>
<feature type="transmembrane region" description="Helical" evidence="6">
    <location>
        <begin position="56"/>
        <end position="73"/>
    </location>
</feature>
<keyword evidence="4 6" id="KW-1133">Transmembrane helix</keyword>
<name>A0ABV9FRE8_9NOCA</name>
<dbReference type="InterPro" id="IPR051401">
    <property type="entry name" value="GtrA_CellWall_Glycosyl"/>
</dbReference>
<dbReference type="Proteomes" id="UP001595914">
    <property type="component" value="Unassembled WGS sequence"/>
</dbReference>
<evidence type="ECO:0000256" key="5">
    <source>
        <dbReference type="ARBA" id="ARBA00023136"/>
    </source>
</evidence>
<comment type="caution">
    <text evidence="8">The sequence shown here is derived from an EMBL/GenBank/DDBJ whole genome shotgun (WGS) entry which is preliminary data.</text>
</comment>
<dbReference type="EMBL" id="JBHSFO010000005">
    <property type="protein sequence ID" value="MFC4604458.1"/>
    <property type="molecule type" value="Genomic_DNA"/>
</dbReference>
<feature type="transmembrane region" description="Helical" evidence="6">
    <location>
        <begin position="131"/>
        <end position="151"/>
    </location>
</feature>
<evidence type="ECO:0000256" key="6">
    <source>
        <dbReference type="SAM" id="Phobius"/>
    </source>
</evidence>
<comment type="subcellular location">
    <subcellularLocation>
        <location evidence="1">Membrane</location>
        <topology evidence="1">Multi-pass membrane protein</topology>
    </subcellularLocation>
</comment>
<feature type="domain" description="GtrA/DPMS transmembrane" evidence="7">
    <location>
        <begin position="27"/>
        <end position="157"/>
    </location>
</feature>
<dbReference type="PANTHER" id="PTHR38459">
    <property type="entry name" value="PROPHAGE BACTOPRENOL-LINKED GLUCOSE TRANSLOCASE HOMOLOG"/>
    <property type="match status" value="1"/>
</dbReference>
<evidence type="ECO:0000313" key="8">
    <source>
        <dbReference type="EMBL" id="MFC4604458.1"/>
    </source>
</evidence>
<evidence type="ECO:0000313" key="9">
    <source>
        <dbReference type="Proteomes" id="UP001595914"/>
    </source>
</evidence>
<feature type="transmembrane region" description="Helical" evidence="6">
    <location>
        <begin position="93"/>
        <end position="111"/>
    </location>
</feature>
<keyword evidence="3 6" id="KW-0812">Transmembrane</keyword>
<feature type="transmembrane region" description="Helical" evidence="6">
    <location>
        <begin position="25"/>
        <end position="44"/>
    </location>
</feature>
<dbReference type="RefSeq" id="WP_378417282.1">
    <property type="nucleotide sequence ID" value="NZ_JBHSFO010000005.1"/>
</dbReference>
<evidence type="ECO:0000256" key="1">
    <source>
        <dbReference type="ARBA" id="ARBA00004141"/>
    </source>
</evidence>